<proteinExistence type="predicted"/>
<organism evidence="1 2">
    <name type="scientific">Asticcacaulis biprosthecium C19</name>
    <dbReference type="NCBI Taxonomy" id="715226"/>
    <lineage>
        <taxon>Bacteria</taxon>
        <taxon>Pseudomonadati</taxon>
        <taxon>Pseudomonadota</taxon>
        <taxon>Alphaproteobacteria</taxon>
        <taxon>Caulobacterales</taxon>
        <taxon>Caulobacteraceae</taxon>
        <taxon>Asticcacaulis</taxon>
    </lineage>
</organism>
<evidence type="ECO:0000313" key="2">
    <source>
        <dbReference type="Proteomes" id="UP000006512"/>
    </source>
</evidence>
<gene>
    <name evidence="1" type="ORF">ABI_14140</name>
</gene>
<evidence type="ECO:0000313" key="1">
    <source>
        <dbReference type="EMBL" id="EGF92975.1"/>
    </source>
</evidence>
<protein>
    <submittedName>
        <fullName evidence="1">Putative membrane protein</fullName>
    </submittedName>
</protein>
<dbReference type="STRING" id="715226.ABI_14140"/>
<dbReference type="Proteomes" id="UP000006512">
    <property type="component" value="Unassembled WGS sequence"/>
</dbReference>
<reference evidence="2" key="1">
    <citation type="submission" date="2011-03" db="EMBL/GenBank/DDBJ databases">
        <title>Draft genome sequence of Brevundimonas diminuta.</title>
        <authorList>
            <person name="Brown P.J.B."/>
            <person name="Buechlein A."/>
            <person name="Hemmerich C."/>
            <person name="Brun Y.V."/>
        </authorList>
    </citation>
    <scope>NUCLEOTIDE SEQUENCE [LARGE SCALE GENOMIC DNA]</scope>
    <source>
        <strain evidence="2">C19</strain>
    </source>
</reference>
<dbReference type="HOGENOM" id="CLU_3284162_0_0_5"/>
<keyword evidence="2" id="KW-1185">Reference proteome</keyword>
<dbReference type="AlphaFoldDB" id="F4QII6"/>
<sequence length="40" mass="4408">MWLGLIATTAVGSLILMTFVLALTLGTLNVIQQITHYFGW</sequence>
<accession>F4QII6</accession>
<name>F4QII6_9CAUL</name>
<dbReference type="EMBL" id="GL883077">
    <property type="protein sequence ID" value="EGF92975.1"/>
    <property type="molecule type" value="Genomic_DNA"/>
</dbReference>